<name>A0A4U9VZ10_9SPHI</name>
<organism evidence="1 2">
    <name type="scientific">Sphingobacterium thalpophilum</name>
    <dbReference type="NCBI Taxonomy" id="259"/>
    <lineage>
        <taxon>Bacteria</taxon>
        <taxon>Pseudomonadati</taxon>
        <taxon>Bacteroidota</taxon>
        <taxon>Sphingobacteriia</taxon>
        <taxon>Sphingobacteriales</taxon>
        <taxon>Sphingobacteriaceae</taxon>
        <taxon>Sphingobacterium</taxon>
    </lineage>
</organism>
<protein>
    <submittedName>
        <fullName evidence="1">Uncharacterized protein</fullName>
    </submittedName>
</protein>
<dbReference type="EMBL" id="LR590484">
    <property type="protein sequence ID" value="VTR49171.1"/>
    <property type="molecule type" value="Genomic_DNA"/>
</dbReference>
<reference evidence="1 2" key="1">
    <citation type="submission" date="2019-05" db="EMBL/GenBank/DDBJ databases">
        <authorList>
            <consortium name="Pathogen Informatics"/>
        </authorList>
    </citation>
    <scope>NUCLEOTIDE SEQUENCE [LARGE SCALE GENOMIC DNA]</scope>
    <source>
        <strain evidence="1 2">NCTC11429</strain>
    </source>
</reference>
<evidence type="ECO:0000313" key="2">
    <source>
        <dbReference type="Proteomes" id="UP000308196"/>
    </source>
</evidence>
<dbReference type="AlphaFoldDB" id="A0A4U9VZ10"/>
<sequence length="214" mass="24447">MENSNESKFRKKAKEFRLHFNLSEDDIDQLLKEKDLVYSKVESGKRTITLELAESYPLVVYGIEYCVFKKDETTFPEYEKLPETTKTLLESKANAGNKVGSKGTKNKASYVVIVIKAFKIGHQFTKSEIISVLPSPLNLETAIDWNKGLLKGLVKNTNTSKHWVDENGKKHREAIYEMIKEVGADLLEKAKKSIEPKALKEFEEKLKNSDSEKE</sequence>
<gene>
    <name evidence="1" type="ORF">NCTC11429_03830</name>
</gene>
<dbReference type="KEGG" id="stha:NCTC11429_03830"/>
<evidence type="ECO:0000313" key="1">
    <source>
        <dbReference type="EMBL" id="VTR49171.1"/>
    </source>
</evidence>
<accession>A0A4U9VZ10</accession>
<dbReference type="STRING" id="1123265.GCA_000686625_05100"/>
<dbReference type="Proteomes" id="UP000308196">
    <property type="component" value="Chromosome"/>
</dbReference>
<dbReference type="GeneID" id="78464465"/>
<proteinExistence type="predicted"/>
<dbReference type="RefSeq" id="WP_028071624.1">
    <property type="nucleotide sequence ID" value="NZ_CP141191.1"/>
</dbReference>